<dbReference type="STRING" id="407022.SAMN05661044_05640"/>
<dbReference type="SUPFAM" id="SSF55961">
    <property type="entry name" value="Bet v1-like"/>
    <property type="match status" value="1"/>
</dbReference>
<dbReference type="RefSeq" id="WP_093333119.1">
    <property type="nucleotide sequence ID" value="NZ_FOAF01000020.1"/>
</dbReference>
<evidence type="ECO:0000313" key="2">
    <source>
        <dbReference type="Proteomes" id="UP000199421"/>
    </source>
</evidence>
<dbReference type="EMBL" id="FOAF01000020">
    <property type="protein sequence ID" value="SEM61872.1"/>
    <property type="molecule type" value="Genomic_DNA"/>
</dbReference>
<dbReference type="Gene3D" id="3.30.530.20">
    <property type="match status" value="1"/>
</dbReference>
<evidence type="ECO:0000313" key="1">
    <source>
        <dbReference type="EMBL" id="SEM61872.1"/>
    </source>
</evidence>
<keyword evidence="2" id="KW-1185">Reference proteome</keyword>
<protein>
    <submittedName>
        <fullName evidence="1">Ligand-binding SRPBCC domain-containing protein</fullName>
    </submittedName>
</protein>
<accession>A0A1H7ZTA2</accession>
<dbReference type="OrthoDB" id="9793552at2"/>
<gene>
    <name evidence="1" type="ORF">SAMN05661044_05640</name>
</gene>
<dbReference type="AlphaFoldDB" id="A0A1H7ZTA2"/>
<sequence length="160" mass="18559">MITINAASDIYTLACQQIIPISVSEAWRFFSSPQNLVMMTPPKMQFEITNGIPAQMYEGQIITYLVCVLPFVKTKWVTEITHVNSNHYFVDEQRFGPYAMWHHEHRFQAVSNGTLVQDKVTYKLPLGWLGNMLGGTYVKQNLTNIFEFRSQFLRERFGDV</sequence>
<proteinExistence type="predicted"/>
<dbReference type="CDD" id="cd07820">
    <property type="entry name" value="SRPBCC_3"/>
    <property type="match status" value="1"/>
</dbReference>
<dbReference type="Proteomes" id="UP000199421">
    <property type="component" value="Unassembled WGS sequence"/>
</dbReference>
<dbReference type="InterPro" id="IPR023393">
    <property type="entry name" value="START-like_dom_sf"/>
</dbReference>
<organism evidence="1 2">
    <name type="scientific">Olivibacter domesticus</name>
    <name type="common">Pseudosphingobacterium domesticum</name>
    <dbReference type="NCBI Taxonomy" id="407022"/>
    <lineage>
        <taxon>Bacteria</taxon>
        <taxon>Pseudomonadati</taxon>
        <taxon>Bacteroidota</taxon>
        <taxon>Sphingobacteriia</taxon>
        <taxon>Sphingobacteriales</taxon>
        <taxon>Sphingobacteriaceae</taxon>
        <taxon>Olivibacter</taxon>
    </lineage>
</organism>
<name>A0A1H7ZTA2_OLID1</name>
<reference evidence="2" key="1">
    <citation type="submission" date="2016-10" db="EMBL/GenBank/DDBJ databases">
        <authorList>
            <person name="Varghese N."/>
            <person name="Submissions S."/>
        </authorList>
    </citation>
    <scope>NUCLEOTIDE SEQUENCE [LARGE SCALE GENOMIC DNA]</scope>
    <source>
        <strain evidence="2">DSM 18733</strain>
    </source>
</reference>